<dbReference type="EMBL" id="UFRQ01000003">
    <property type="protein sequence ID" value="SUT96198.1"/>
    <property type="molecule type" value="Genomic_DNA"/>
</dbReference>
<accession>A0A380U4C9</accession>
<reference evidence="1 2" key="1">
    <citation type="submission" date="2018-06" db="EMBL/GenBank/DDBJ databases">
        <authorList>
            <consortium name="Pathogen Informatics"/>
            <person name="Doyle S."/>
        </authorList>
    </citation>
    <scope>NUCLEOTIDE SEQUENCE [LARGE SCALE GENOMIC DNA]</scope>
    <source>
        <strain evidence="1 2">NCTC10801</strain>
    </source>
</reference>
<evidence type="ECO:0000313" key="2">
    <source>
        <dbReference type="Proteomes" id="UP000254649"/>
    </source>
</evidence>
<evidence type="ECO:0000313" key="1">
    <source>
        <dbReference type="EMBL" id="SUT96198.1"/>
    </source>
</evidence>
<organism evidence="1 2">
    <name type="scientific">[Actinobacillus] rossii</name>
    <dbReference type="NCBI Taxonomy" id="123820"/>
    <lineage>
        <taxon>Bacteria</taxon>
        <taxon>Pseudomonadati</taxon>
        <taxon>Pseudomonadota</taxon>
        <taxon>Gammaproteobacteria</taxon>
        <taxon>Pasteurellales</taxon>
        <taxon>Pasteurellaceae</taxon>
    </lineage>
</organism>
<proteinExistence type="predicted"/>
<keyword evidence="2" id="KW-1185">Reference proteome</keyword>
<dbReference type="AlphaFoldDB" id="A0A380U4C9"/>
<name>A0A380U4C9_9PAST</name>
<dbReference type="PROSITE" id="PS51257">
    <property type="entry name" value="PROKAR_LIPOPROTEIN"/>
    <property type="match status" value="1"/>
</dbReference>
<gene>
    <name evidence="1" type="ORF">NCTC10801_02659</name>
</gene>
<protein>
    <recommendedName>
        <fullName evidence="3">Lipoprotein</fullName>
    </recommendedName>
</protein>
<dbReference type="Proteomes" id="UP000254649">
    <property type="component" value="Unassembled WGS sequence"/>
</dbReference>
<dbReference type="OrthoDB" id="6581645at2"/>
<sequence>MKYIIVGLLITLLTGCGCFSVVSCVTKDDFTDMSDVQAFQYKETVGRTDKFLRKEAFYNCGISREVDLDNPHWHIVIQIKGKRLSKQQCYDKYHWVVDFCEDLEDKKLKMKKLETCLKSKGYIEMDCGTKAKPTGFCN</sequence>
<evidence type="ECO:0008006" key="3">
    <source>
        <dbReference type="Google" id="ProtNLM"/>
    </source>
</evidence>